<evidence type="ECO:0000256" key="2">
    <source>
        <dbReference type="ARBA" id="ARBA00022723"/>
    </source>
</evidence>
<name>A0ABV8S9J7_9BACL</name>
<evidence type="ECO:0000313" key="4">
    <source>
        <dbReference type="EMBL" id="MFC4304057.1"/>
    </source>
</evidence>
<proteinExistence type="inferred from homology"/>
<dbReference type="Pfam" id="PF12867">
    <property type="entry name" value="DinB_2"/>
    <property type="match status" value="1"/>
</dbReference>
<dbReference type="InterPro" id="IPR007837">
    <property type="entry name" value="DinB"/>
</dbReference>
<dbReference type="InterPro" id="IPR034660">
    <property type="entry name" value="DinB/YfiT-like"/>
</dbReference>
<comment type="similarity">
    <text evidence="1">Belongs to the DinB family.</text>
</comment>
<feature type="domain" description="DinB-like" evidence="3">
    <location>
        <begin position="32"/>
        <end position="128"/>
    </location>
</feature>
<keyword evidence="2" id="KW-0479">Metal-binding</keyword>
<dbReference type="EMBL" id="JBHSED010000017">
    <property type="protein sequence ID" value="MFC4304057.1"/>
    <property type="molecule type" value="Genomic_DNA"/>
</dbReference>
<evidence type="ECO:0000259" key="3">
    <source>
        <dbReference type="Pfam" id="PF12867"/>
    </source>
</evidence>
<evidence type="ECO:0000256" key="1">
    <source>
        <dbReference type="ARBA" id="ARBA00008635"/>
    </source>
</evidence>
<gene>
    <name evidence="4" type="ORF">ACFO1S_11485</name>
</gene>
<dbReference type="Gene3D" id="1.20.120.450">
    <property type="entry name" value="dinb family like domain"/>
    <property type="match status" value="1"/>
</dbReference>
<dbReference type="RefSeq" id="WP_204606261.1">
    <property type="nucleotide sequence ID" value="NZ_JBHSED010000017.1"/>
</dbReference>
<dbReference type="PANTHER" id="PTHR37302">
    <property type="entry name" value="SLR1116 PROTEIN"/>
    <property type="match status" value="1"/>
</dbReference>
<dbReference type="SUPFAM" id="SSF109854">
    <property type="entry name" value="DinB/YfiT-like putative metalloenzymes"/>
    <property type="match status" value="1"/>
</dbReference>
<reference evidence="5" key="1">
    <citation type="journal article" date="2019" name="Int. J. Syst. Evol. Microbiol.">
        <title>The Global Catalogue of Microorganisms (GCM) 10K type strain sequencing project: providing services to taxonomists for standard genome sequencing and annotation.</title>
        <authorList>
            <consortium name="The Broad Institute Genomics Platform"/>
            <consortium name="The Broad Institute Genome Sequencing Center for Infectious Disease"/>
            <person name="Wu L."/>
            <person name="Ma J."/>
        </authorList>
    </citation>
    <scope>NUCLEOTIDE SEQUENCE [LARGE SCALE GENOMIC DNA]</scope>
    <source>
        <strain evidence="5">CGMCC 4.1641</strain>
    </source>
</reference>
<dbReference type="PANTHER" id="PTHR37302:SF3">
    <property type="entry name" value="DAMAGE-INDUCIBLE PROTEIN DINB"/>
    <property type="match status" value="1"/>
</dbReference>
<dbReference type="Proteomes" id="UP001595755">
    <property type="component" value="Unassembled WGS sequence"/>
</dbReference>
<keyword evidence="5" id="KW-1185">Reference proteome</keyword>
<organism evidence="4 5">
    <name type="scientific">Cohnella boryungensis</name>
    <dbReference type="NCBI Taxonomy" id="768479"/>
    <lineage>
        <taxon>Bacteria</taxon>
        <taxon>Bacillati</taxon>
        <taxon>Bacillota</taxon>
        <taxon>Bacilli</taxon>
        <taxon>Bacillales</taxon>
        <taxon>Paenibacillaceae</taxon>
        <taxon>Cohnella</taxon>
    </lineage>
</organism>
<accession>A0ABV8S9J7</accession>
<sequence length="155" mass="17992">MKTIVRMMEHLFWANERLFTDLSGREDADTEIVRLLRHIVVAEEVWITRLEGNSSGHLILWGEAELPALREQIQNNERRYRDYIGRLTEEKLDATVRYSSQSGVPFQDTVRDILAHVALHGQYHRGQINRAVTARMGSPAVLDYIVFCRDEKEKG</sequence>
<dbReference type="InterPro" id="IPR024775">
    <property type="entry name" value="DinB-like"/>
</dbReference>
<protein>
    <submittedName>
        <fullName evidence="4">DinB family protein</fullName>
    </submittedName>
</protein>
<comment type="caution">
    <text evidence="4">The sequence shown here is derived from an EMBL/GenBank/DDBJ whole genome shotgun (WGS) entry which is preliminary data.</text>
</comment>
<evidence type="ECO:0000313" key="5">
    <source>
        <dbReference type="Proteomes" id="UP001595755"/>
    </source>
</evidence>